<keyword evidence="3" id="KW-1185">Reference proteome</keyword>
<dbReference type="OrthoDB" id="1000896at2759"/>
<dbReference type="InterPro" id="IPR005162">
    <property type="entry name" value="Retrotrans_gag_dom"/>
</dbReference>
<evidence type="ECO:0000313" key="3">
    <source>
        <dbReference type="Proteomes" id="UP000325315"/>
    </source>
</evidence>
<dbReference type="PANTHER" id="PTHR35046">
    <property type="entry name" value="ZINC KNUCKLE (CCHC-TYPE) FAMILY PROTEIN"/>
    <property type="match status" value="1"/>
</dbReference>
<accession>A0A5B6X0Z5</accession>
<gene>
    <name evidence="2" type="ORF">EPI10_031231</name>
</gene>
<dbReference type="PANTHER" id="PTHR35046:SF9">
    <property type="entry name" value="RNA-DIRECTED DNA POLYMERASE"/>
    <property type="match status" value="1"/>
</dbReference>
<name>A0A5B6X0Z5_9ROSI</name>
<comment type="caution">
    <text evidence="2">The sequence shown here is derived from an EMBL/GenBank/DDBJ whole genome shotgun (WGS) entry which is preliminary data.</text>
</comment>
<dbReference type="Proteomes" id="UP000325315">
    <property type="component" value="Unassembled WGS sequence"/>
</dbReference>
<reference evidence="2" key="1">
    <citation type="submission" date="2019-08" db="EMBL/GenBank/DDBJ databases">
        <authorList>
            <person name="Liu F."/>
        </authorList>
    </citation>
    <scope>NUCLEOTIDE SEQUENCE [LARGE SCALE GENOMIC DNA]</scope>
    <source>
        <strain evidence="2">PA1801</strain>
        <tissue evidence="2">Leaf</tissue>
    </source>
</reference>
<evidence type="ECO:0000313" key="2">
    <source>
        <dbReference type="EMBL" id="KAA3487403.1"/>
    </source>
</evidence>
<protein>
    <submittedName>
        <fullName evidence="2">Mutant gag-pol polyprotein</fullName>
    </submittedName>
</protein>
<feature type="domain" description="Retrotransposon gag" evidence="1">
    <location>
        <begin position="97"/>
        <end position="143"/>
    </location>
</feature>
<dbReference type="Pfam" id="PF03732">
    <property type="entry name" value="Retrotrans_gag"/>
    <property type="match status" value="1"/>
</dbReference>
<organism evidence="2 3">
    <name type="scientific">Gossypium australe</name>
    <dbReference type="NCBI Taxonomy" id="47621"/>
    <lineage>
        <taxon>Eukaryota</taxon>
        <taxon>Viridiplantae</taxon>
        <taxon>Streptophyta</taxon>
        <taxon>Embryophyta</taxon>
        <taxon>Tracheophyta</taxon>
        <taxon>Spermatophyta</taxon>
        <taxon>Magnoliopsida</taxon>
        <taxon>eudicotyledons</taxon>
        <taxon>Gunneridae</taxon>
        <taxon>Pentapetalae</taxon>
        <taxon>rosids</taxon>
        <taxon>malvids</taxon>
        <taxon>Malvales</taxon>
        <taxon>Malvaceae</taxon>
        <taxon>Malvoideae</taxon>
        <taxon>Gossypium</taxon>
    </lineage>
</organism>
<dbReference type="EMBL" id="SMMG02000001">
    <property type="protein sequence ID" value="KAA3487403.1"/>
    <property type="molecule type" value="Genomic_DNA"/>
</dbReference>
<evidence type="ECO:0000259" key="1">
    <source>
        <dbReference type="Pfam" id="PF03732"/>
    </source>
</evidence>
<dbReference type="AlphaFoldDB" id="A0A5B6X0Z5"/>
<sequence>MADRNERQPVRNVPDLNLQALLREVERLFDCKLEPIQERLDHVEGRAQQRFDDDLKSINLTIPLFQGHLDPEAYLEWENKIELVFECHNYSESKKFKLAAIEFFDYAMIWWDQLMTSQRRNGECPINTWAEMKVVMRRRFIPSFYHLDFKISPNARKAGGLLQRDESRHDSYGCTRRSRCDYGLIFGRSQSRDSQYR</sequence>
<proteinExistence type="predicted"/>